<dbReference type="EMBL" id="CP030759">
    <property type="protein sequence ID" value="AXA37354.1"/>
    <property type="molecule type" value="Genomic_DNA"/>
</dbReference>
<evidence type="ECO:0000313" key="3">
    <source>
        <dbReference type="Proteomes" id="UP000262583"/>
    </source>
</evidence>
<feature type="transmembrane region" description="Helical" evidence="1">
    <location>
        <begin position="240"/>
        <end position="261"/>
    </location>
</feature>
<dbReference type="InterPro" id="IPR017850">
    <property type="entry name" value="Alkaline_phosphatase_core_sf"/>
</dbReference>
<organism evidence="2 3">
    <name type="scientific">Sumerlaea chitinivorans</name>
    <dbReference type="NCBI Taxonomy" id="2250252"/>
    <lineage>
        <taxon>Bacteria</taxon>
        <taxon>Candidatus Sumerlaeota</taxon>
        <taxon>Candidatus Sumerlaeia</taxon>
        <taxon>Candidatus Sumerlaeales</taxon>
        <taxon>Candidatus Sumerlaeaceae</taxon>
        <taxon>Candidatus Sumerlaea</taxon>
    </lineage>
</organism>
<dbReference type="SUPFAM" id="SSF53649">
    <property type="entry name" value="Alkaline phosphatase-like"/>
    <property type="match status" value="1"/>
</dbReference>
<keyword evidence="1" id="KW-1133">Transmembrane helix</keyword>
<evidence type="ECO:0000256" key="1">
    <source>
        <dbReference type="SAM" id="Phobius"/>
    </source>
</evidence>
<dbReference type="InterPro" id="IPR002591">
    <property type="entry name" value="Phosphodiest/P_Trfase"/>
</dbReference>
<feature type="transmembrane region" description="Helical" evidence="1">
    <location>
        <begin position="195"/>
        <end position="219"/>
    </location>
</feature>
<accession>A0A2Z4Y7X7</accession>
<sequence>MENEQSSGFFAIISEMFDRLRQRLRAIRRFFNRTFTRGPALLRRMGIPFSPVDPQRRGFVVVQIDGLSYRRMLRAMRHHQLPFLNSLVKSGKLKAHRFYSEVPTSTPAFQGGLFYGSNDNIPGFQFYDKREHYYYRMGYSDCAHRIEQSFQKPGLLKNGSVFSCVFTGGAEAALFVFSTLLAPQRWRFVFRVWDILLLSFLNVLVIAKILFLVALELLLGVYDTVMWFFQRGTIRRELEFIALRVILTIVTRELITLGAVIDIYRRVPVVYLNFLGYDEHSHVRGPDSAVARWTLRGIDRCIERIYKATLFAEREYDFFVLSDHGQCAVLPFEYLTGETLGEYLQTQLNGLLVESHTQKDSRGAQISATLEGLIRLERSMPRLFRRPLRAYIRRMQKKLLKEQAHEDLDVLLDVFVVSSGPVAFAYWTHIERPLTYEEIEQMHPGLTDRLSTHPAIGMISMRTASGDVIVKSRLGRAYLGSYSVRTEGWLPFDRSPNRKRIMEDIRRLTLYPRAGDICFWGGGSPSGNVSYSYELGAHSGWTDDETGAFILVPPHITWDFSSVRHHTQFYDFFRRYMLEEDLAAQEAQRVG</sequence>
<reference evidence="2 3" key="1">
    <citation type="submission" date="2018-05" db="EMBL/GenBank/DDBJ databases">
        <title>A metagenomic window into the 2 km-deep terrestrial subsurface aquifer revealed taxonomically and functionally diverse microbial community comprising novel uncultured bacterial lineages.</title>
        <authorList>
            <person name="Kadnikov V.V."/>
            <person name="Mardanov A.V."/>
            <person name="Beletsky A.V."/>
            <person name="Banks D."/>
            <person name="Pimenov N.V."/>
            <person name="Frank Y.A."/>
            <person name="Karnachuk O.V."/>
            <person name="Ravin N.V."/>
        </authorList>
    </citation>
    <scope>NUCLEOTIDE SEQUENCE [LARGE SCALE GENOMIC DNA]</scope>
    <source>
        <strain evidence="2">BY</strain>
    </source>
</reference>
<evidence type="ECO:0000313" key="2">
    <source>
        <dbReference type="EMBL" id="AXA37354.1"/>
    </source>
</evidence>
<name>A0A2Z4Y7X7_SUMC1</name>
<dbReference type="AlphaFoldDB" id="A0A2Z4Y7X7"/>
<protein>
    <submittedName>
        <fullName evidence="2">Putative membrane protein</fullName>
    </submittedName>
</protein>
<keyword evidence="1" id="KW-0472">Membrane</keyword>
<dbReference type="KEGG" id="schv:BRCON_2612"/>
<dbReference type="Pfam" id="PF01663">
    <property type="entry name" value="Phosphodiest"/>
    <property type="match status" value="1"/>
</dbReference>
<keyword evidence="1" id="KW-0812">Transmembrane</keyword>
<gene>
    <name evidence="2" type="ORF">BRCON_2612</name>
</gene>
<dbReference type="Proteomes" id="UP000262583">
    <property type="component" value="Chromosome"/>
</dbReference>
<dbReference type="Gene3D" id="3.40.720.10">
    <property type="entry name" value="Alkaline Phosphatase, subunit A"/>
    <property type="match status" value="2"/>
</dbReference>
<proteinExistence type="predicted"/>
<feature type="transmembrane region" description="Helical" evidence="1">
    <location>
        <begin position="161"/>
        <end position="183"/>
    </location>
</feature>